<reference evidence="7 8" key="1">
    <citation type="submission" date="2019-06" db="EMBL/GenBank/DDBJ databases">
        <authorList>
            <person name="Rodrigo-Torres L."/>
            <person name="Arahal R. D."/>
            <person name="Lucena T."/>
        </authorList>
    </citation>
    <scope>NUCLEOTIDE SEQUENCE [LARGE SCALE GENOMIC DNA]</scope>
    <source>
        <strain evidence="7 8">SW08-7</strain>
    </source>
</reference>
<dbReference type="AlphaFoldDB" id="A0A564G7W4"/>
<dbReference type="Gene3D" id="1.10.443.10">
    <property type="entry name" value="Intergrase catalytic core"/>
    <property type="match status" value="1"/>
</dbReference>
<dbReference type="GO" id="GO:0015074">
    <property type="term" value="P:DNA integration"/>
    <property type="evidence" value="ECO:0007669"/>
    <property type="project" value="UniProtKB-KW"/>
</dbReference>
<comment type="similarity">
    <text evidence="1">Belongs to the 'phage' integrase family.</text>
</comment>
<dbReference type="InterPro" id="IPR010998">
    <property type="entry name" value="Integrase_recombinase_N"/>
</dbReference>
<keyword evidence="2" id="KW-0229">DNA integration</keyword>
<dbReference type="Proteomes" id="UP000401717">
    <property type="component" value="Unassembled WGS sequence"/>
</dbReference>
<evidence type="ECO:0000313" key="8">
    <source>
        <dbReference type="Proteomes" id="UP000401717"/>
    </source>
</evidence>
<sequence>MACIRKRELTDSKGKPYLRYVVDYKDQNGIRRTPQFEKKKEADAFLDKVKRELFEGVHVAQSEAITFDKLADLYLKDCERRRRIGDAMSGNTLDLIGRLVRVHLVPAFGSDKVTDITGAKVRAFVNEKAERYSRVTVEKLITLLRDALQFGVREGYLRRNIIRDEPPRNPLPPRGQIEVPTLDHLRAIVAAVEAPLLDPKAHPPGLGRRKKNNGSRITAITVYLALTCGLRRGEICGLRWENVDFGSEVINVRHSISRRDGLKGPKSKAGLRRTPMVAVLRRHLLAMWELQERPAEGFVLTTSKGTPFGPDDLSAWHWEPVARAAEVRRADGSLMGLHSIRHAAVSLWIKAGLSDLALKEVVGHSSVNTTKDVYGHLYDADDEARHAMRNSLAVLRLSDEMAALPMQQAAN</sequence>
<dbReference type="InterPro" id="IPR050808">
    <property type="entry name" value="Phage_Integrase"/>
</dbReference>
<organism evidence="7 8">
    <name type="scientific">Methylobacterium dankookense</name>
    <dbReference type="NCBI Taxonomy" id="560405"/>
    <lineage>
        <taxon>Bacteria</taxon>
        <taxon>Pseudomonadati</taxon>
        <taxon>Pseudomonadota</taxon>
        <taxon>Alphaproteobacteria</taxon>
        <taxon>Hyphomicrobiales</taxon>
        <taxon>Methylobacteriaceae</taxon>
        <taxon>Methylobacterium</taxon>
    </lineage>
</organism>
<dbReference type="CDD" id="cd01189">
    <property type="entry name" value="INT_ICEBs1_C_like"/>
    <property type="match status" value="1"/>
</dbReference>
<dbReference type="InterPro" id="IPR011010">
    <property type="entry name" value="DNA_brk_join_enz"/>
</dbReference>
<name>A0A564G7W4_9HYPH</name>
<keyword evidence="3" id="KW-0238">DNA-binding</keyword>
<dbReference type="Pfam" id="PF00589">
    <property type="entry name" value="Phage_integrase"/>
    <property type="match status" value="1"/>
</dbReference>
<dbReference type="PANTHER" id="PTHR30629:SF2">
    <property type="entry name" value="PROPHAGE INTEGRASE INTS-RELATED"/>
    <property type="match status" value="1"/>
</dbReference>
<reference evidence="6" key="3">
    <citation type="submission" date="2021-08" db="EMBL/GenBank/DDBJ databases">
        <authorList>
            <person name="Tani A."/>
            <person name="Ola A."/>
            <person name="Ogura Y."/>
            <person name="Katsura K."/>
            <person name="Hayashi T."/>
        </authorList>
    </citation>
    <scope>NUCLEOTIDE SEQUENCE</scope>
    <source>
        <strain evidence="6">DSM 22415</strain>
    </source>
</reference>
<proteinExistence type="inferred from homology"/>
<dbReference type="OrthoDB" id="9785687at2"/>
<evidence type="ECO:0000313" key="9">
    <source>
        <dbReference type="Proteomes" id="UP001055303"/>
    </source>
</evidence>
<gene>
    <name evidence="7" type="primary">xerC_7</name>
    <name evidence="6" type="ORF">IFDJLNFL_4283</name>
    <name evidence="7" type="ORF">MTDSW087_05375</name>
</gene>
<protein>
    <submittedName>
        <fullName evidence="7">Tyrosine recombinase XerC</fullName>
    </submittedName>
</protein>
<evidence type="ECO:0000256" key="4">
    <source>
        <dbReference type="ARBA" id="ARBA00023172"/>
    </source>
</evidence>
<evidence type="ECO:0000259" key="5">
    <source>
        <dbReference type="PROSITE" id="PS51898"/>
    </source>
</evidence>
<dbReference type="InterPro" id="IPR013762">
    <property type="entry name" value="Integrase-like_cat_sf"/>
</dbReference>
<dbReference type="PROSITE" id="PS51898">
    <property type="entry name" value="TYR_RECOMBINASE"/>
    <property type="match status" value="1"/>
</dbReference>
<dbReference type="GO" id="GO:0003677">
    <property type="term" value="F:DNA binding"/>
    <property type="evidence" value="ECO:0007669"/>
    <property type="project" value="UniProtKB-KW"/>
</dbReference>
<reference evidence="6" key="2">
    <citation type="journal article" date="2021" name="Front. Microbiol.">
        <title>Comprehensive Comparative Genomics and Phenotyping of Methylobacterium Species.</title>
        <authorList>
            <person name="Alessa O."/>
            <person name="Ogura Y."/>
            <person name="Fujitani Y."/>
            <person name="Takami H."/>
            <person name="Hayashi T."/>
            <person name="Sahin N."/>
            <person name="Tani A."/>
        </authorList>
    </citation>
    <scope>NUCLEOTIDE SEQUENCE</scope>
    <source>
        <strain evidence="6">DSM 22415</strain>
    </source>
</reference>
<keyword evidence="9" id="KW-1185">Reference proteome</keyword>
<dbReference type="Gene3D" id="1.10.150.130">
    <property type="match status" value="1"/>
</dbReference>
<evidence type="ECO:0000313" key="6">
    <source>
        <dbReference type="EMBL" id="GJD58364.1"/>
    </source>
</evidence>
<dbReference type="RefSeq" id="WP_144768384.1">
    <property type="nucleotide sequence ID" value="NZ_BPQI01000144.1"/>
</dbReference>
<evidence type="ECO:0000256" key="1">
    <source>
        <dbReference type="ARBA" id="ARBA00008857"/>
    </source>
</evidence>
<evidence type="ECO:0000256" key="3">
    <source>
        <dbReference type="ARBA" id="ARBA00023125"/>
    </source>
</evidence>
<dbReference type="GO" id="GO:0006310">
    <property type="term" value="P:DNA recombination"/>
    <property type="evidence" value="ECO:0007669"/>
    <property type="project" value="UniProtKB-KW"/>
</dbReference>
<dbReference type="SUPFAM" id="SSF56349">
    <property type="entry name" value="DNA breaking-rejoining enzymes"/>
    <property type="match status" value="1"/>
</dbReference>
<dbReference type="InterPro" id="IPR002104">
    <property type="entry name" value="Integrase_catalytic"/>
</dbReference>
<evidence type="ECO:0000256" key="2">
    <source>
        <dbReference type="ARBA" id="ARBA00022908"/>
    </source>
</evidence>
<dbReference type="EMBL" id="BPQI01000144">
    <property type="protein sequence ID" value="GJD58364.1"/>
    <property type="molecule type" value="Genomic_DNA"/>
</dbReference>
<dbReference type="Proteomes" id="UP001055303">
    <property type="component" value="Unassembled WGS sequence"/>
</dbReference>
<dbReference type="EMBL" id="CABFVH010000063">
    <property type="protein sequence ID" value="VUF15631.1"/>
    <property type="molecule type" value="Genomic_DNA"/>
</dbReference>
<feature type="domain" description="Tyr recombinase" evidence="5">
    <location>
        <begin position="177"/>
        <end position="388"/>
    </location>
</feature>
<dbReference type="PANTHER" id="PTHR30629">
    <property type="entry name" value="PROPHAGE INTEGRASE"/>
    <property type="match status" value="1"/>
</dbReference>
<evidence type="ECO:0000313" key="7">
    <source>
        <dbReference type="EMBL" id="VUF15631.1"/>
    </source>
</evidence>
<keyword evidence="4" id="KW-0233">DNA recombination</keyword>
<accession>A0A564G7W4</accession>